<proteinExistence type="predicted"/>
<keyword evidence="6" id="KW-1185">Reference proteome</keyword>
<feature type="compositionally biased region" description="Polar residues" evidence="2">
    <location>
        <begin position="1"/>
        <end position="11"/>
    </location>
</feature>
<accession>A0ABR1UAT2</accession>
<evidence type="ECO:0000313" key="5">
    <source>
        <dbReference type="EMBL" id="KAK8055024.1"/>
    </source>
</evidence>
<gene>
    <name evidence="5" type="ORF">PG993_000251</name>
</gene>
<evidence type="ECO:0000256" key="1">
    <source>
        <dbReference type="ARBA" id="ARBA00022737"/>
    </source>
</evidence>
<dbReference type="EMBL" id="JAQQWK010000001">
    <property type="protein sequence ID" value="KAK8055024.1"/>
    <property type="molecule type" value="Genomic_DNA"/>
</dbReference>
<dbReference type="PANTHER" id="PTHR40619:SF3">
    <property type="entry name" value="FUNGAL STAND N-TERMINAL GOODBYE DOMAIN-CONTAINING PROTEIN"/>
    <property type="match status" value="1"/>
</dbReference>
<protein>
    <recommendedName>
        <fullName evidence="7">Fungal STAND N-terminal Goodbye domain-containing protein</fullName>
    </recommendedName>
</protein>
<evidence type="ECO:0000259" key="4">
    <source>
        <dbReference type="Pfam" id="PF24883"/>
    </source>
</evidence>
<evidence type="ECO:0000256" key="2">
    <source>
        <dbReference type="SAM" id="MobiDB-lite"/>
    </source>
</evidence>
<dbReference type="InterPro" id="IPR056884">
    <property type="entry name" value="NPHP3-like_N"/>
</dbReference>
<keyword evidence="1" id="KW-0677">Repeat</keyword>
<dbReference type="InterPro" id="IPR056125">
    <property type="entry name" value="DUF7708"/>
</dbReference>
<dbReference type="Pfam" id="PF24809">
    <property type="entry name" value="DUF7708"/>
    <property type="match status" value="1"/>
</dbReference>
<dbReference type="Pfam" id="PF24883">
    <property type="entry name" value="NPHP3_N"/>
    <property type="match status" value="1"/>
</dbReference>
<evidence type="ECO:0000259" key="3">
    <source>
        <dbReference type="Pfam" id="PF24809"/>
    </source>
</evidence>
<evidence type="ECO:0008006" key="7">
    <source>
        <dbReference type="Google" id="ProtNLM"/>
    </source>
</evidence>
<sequence>MALLAPSTSSALGPLSDAPESRSSTSLIKEFPEIMLEFKVKYPVKPEGRAERIFSIRSTTSWQEVLKVLDDAAAAYAKNKGFKGTLKKTKEFIESRADTVERMSKIIPDLDYAKPITGALAFLLQAFQQTSKVREEVKAGIEKLKKNFGLVEDYIAMYSTNRKVVEAVTTLYTTILKAIEDVIGYYTQHIALISFTVIKGLKAMWDGKNYEKSLLECLENISKDGNELIHEADTAHKQVTNKVAEDVERESLLKRANVGISVMIKDHLKAVEAKHERERERNEHERRFLYRLLEQRDADYKDLKQSYYRATTPEPTPVVTQRDILDFLDSRDIETIDMDYIISRRELILAGGHDRTEQIMKSPQLRDWLVQAESKELLIHGNSEPEPISPISFFCSLLMRNLRDVEQFKSLAFFCGSHPYDDFGGPRPMILSLLTQLMQQQHFDLRFIDHDLAYRMDDGDIEAFCYVFGQLVRQVKSTDSVFCVVDGINFYEGLGEELLQDTAYVLRFLLDLTRGWGSVFKILVTSPSVTEDTRQAIEDENYLALPKPAANTLGYSDLRFERQWQEGVTQSEHEYMLL</sequence>
<feature type="domain" description="DUF7708" evidence="3">
    <location>
        <begin position="111"/>
        <end position="192"/>
    </location>
</feature>
<feature type="region of interest" description="Disordered" evidence="2">
    <location>
        <begin position="1"/>
        <end position="24"/>
    </location>
</feature>
<organism evidence="5 6">
    <name type="scientific">Apiospora rasikravindrae</name>
    <dbReference type="NCBI Taxonomy" id="990691"/>
    <lineage>
        <taxon>Eukaryota</taxon>
        <taxon>Fungi</taxon>
        <taxon>Dikarya</taxon>
        <taxon>Ascomycota</taxon>
        <taxon>Pezizomycotina</taxon>
        <taxon>Sordariomycetes</taxon>
        <taxon>Xylariomycetidae</taxon>
        <taxon>Amphisphaeriales</taxon>
        <taxon>Apiosporaceae</taxon>
        <taxon>Apiospora</taxon>
    </lineage>
</organism>
<reference evidence="5 6" key="1">
    <citation type="submission" date="2023-01" db="EMBL/GenBank/DDBJ databases">
        <title>Analysis of 21 Apiospora genomes using comparative genomics revels a genus with tremendous synthesis potential of carbohydrate active enzymes and secondary metabolites.</title>
        <authorList>
            <person name="Sorensen T."/>
        </authorList>
    </citation>
    <scope>NUCLEOTIDE SEQUENCE [LARGE SCALE GENOMIC DNA]</scope>
    <source>
        <strain evidence="5 6">CBS 33761</strain>
    </source>
</reference>
<dbReference type="PANTHER" id="PTHR40619">
    <property type="entry name" value="FUNGAL STAND N-TERMINAL GOODBYE DOMAIN-CONTAINING PROTEIN"/>
    <property type="match status" value="1"/>
</dbReference>
<comment type="caution">
    <text evidence="5">The sequence shown here is derived from an EMBL/GenBank/DDBJ whole genome shotgun (WGS) entry which is preliminary data.</text>
</comment>
<dbReference type="Proteomes" id="UP001444661">
    <property type="component" value="Unassembled WGS sequence"/>
</dbReference>
<name>A0ABR1UAT2_9PEZI</name>
<evidence type="ECO:0000313" key="6">
    <source>
        <dbReference type="Proteomes" id="UP001444661"/>
    </source>
</evidence>
<feature type="domain" description="Nephrocystin 3-like N-terminal" evidence="4">
    <location>
        <begin position="357"/>
        <end position="526"/>
    </location>
</feature>